<keyword evidence="3" id="KW-1185">Reference proteome</keyword>
<dbReference type="AlphaFoldDB" id="A0A9N9T6P8"/>
<organism evidence="2 3">
    <name type="scientific">Diabrotica balteata</name>
    <name type="common">Banded cucumber beetle</name>
    <dbReference type="NCBI Taxonomy" id="107213"/>
    <lineage>
        <taxon>Eukaryota</taxon>
        <taxon>Metazoa</taxon>
        <taxon>Ecdysozoa</taxon>
        <taxon>Arthropoda</taxon>
        <taxon>Hexapoda</taxon>
        <taxon>Insecta</taxon>
        <taxon>Pterygota</taxon>
        <taxon>Neoptera</taxon>
        <taxon>Endopterygota</taxon>
        <taxon>Coleoptera</taxon>
        <taxon>Polyphaga</taxon>
        <taxon>Cucujiformia</taxon>
        <taxon>Chrysomeloidea</taxon>
        <taxon>Chrysomelidae</taxon>
        <taxon>Galerucinae</taxon>
        <taxon>Diabroticina</taxon>
        <taxon>Diabroticites</taxon>
        <taxon>Diabrotica</taxon>
    </lineage>
</organism>
<evidence type="ECO:0000313" key="2">
    <source>
        <dbReference type="EMBL" id="CAG9835470.1"/>
    </source>
</evidence>
<dbReference type="OrthoDB" id="7683519at2759"/>
<feature type="region of interest" description="Disordered" evidence="1">
    <location>
        <begin position="53"/>
        <end position="107"/>
    </location>
</feature>
<feature type="compositionally biased region" description="Basic and acidic residues" evidence="1">
    <location>
        <begin position="21"/>
        <end position="30"/>
    </location>
</feature>
<feature type="region of interest" description="Disordered" evidence="1">
    <location>
        <begin position="1"/>
        <end position="40"/>
    </location>
</feature>
<protein>
    <submittedName>
        <fullName evidence="2">Uncharacterized protein</fullName>
    </submittedName>
</protein>
<feature type="compositionally biased region" description="Low complexity" evidence="1">
    <location>
        <begin position="226"/>
        <end position="235"/>
    </location>
</feature>
<feature type="region of interest" description="Disordered" evidence="1">
    <location>
        <begin position="180"/>
        <end position="202"/>
    </location>
</feature>
<evidence type="ECO:0000313" key="3">
    <source>
        <dbReference type="Proteomes" id="UP001153709"/>
    </source>
</evidence>
<dbReference type="Proteomes" id="UP001153709">
    <property type="component" value="Chromosome 5"/>
</dbReference>
<feature type="region of interest" description="Disordered" evidence="1">
    <location>
        <begin position="226"/>
        <end position="262"/>
    </location>
</feature>
<evidence type="ECO:0000256" key="1">
    <source>
        <dbReference type="SAM" id="MobiDB-lite"/>
    </source>
</evidence>
<accession>A0A9N9T6P8</accession>
<name>A0A9N9T6P8_DIABA</name>
<dbReference type="EMBL" id="OU898280">
    <property type="protein sequence ID" value="CAG9835470.1"/>
    <property type="molecule type" value="Genomic_DNA"/>
</dbReference>
<sequence>MNDIDGFRYPRNPLSTNHNHKGNDLSSERKRSQRGTDVINFIDRNIRRASKTQKIEYDLEEPDNNCSRRGSRKSSTPSTKSPPPSRNRRSTPIIEENIPKPTENNTLMKDMAQKVSNSPRGSKGSNHLQSKNLFQRYLNDDFPETENKLTKSSGKGYGKYNIKLTTCKACMEKWKEPLPAPKTPKVKKSSVVPNIEDDPLKTNSKNRVDMLINKELYTLDSYNRRFSSKSCGSRSSTKDRSSDSNENANRNPVVLAKKQQEIRDKEAQKKLERFLKEPI</sequence>
<proteinExistence type="predicted"/>
<gene>
    <name evidence="2" type="ORF">DIABBA_LOCUS8659</name>
</gene>
<reference evidence="2" key="1">
    <citation type="submission" date="2022-01" db="EMBL/GenBank/DDBJ databases">
        <authorList>
            <person name="King R."/>
        </authorList>
    </citation>
    <scope>NUCLEOTIDE SEQUENCE</scope>
</reference>